<evidence type="ECO:0000256" key="1">
    <source>
        <dbReference type="SAM" id="MobiDB-lite"/>
    </source>
</evidence>
<feature type="region of interest" description="Disordered" evidence="1">
    <location>
        <begin position="145"/>
        <end position="168"/>
    </location>
</feature>
<feature type="compositionally biased region" description="Low complexity" evidence="1">
    <location>
        <begin position="146"/>
        <end position="156"/>
    </location>
</feature>
<protein>
    <recommendedName>
        <fullName evidence="4">XRE family transcriptional regulator</fullName>
    </recommendedName>
</protein>
<feature type="compositionally biased region" description="Pro residues" evidence="1">
    <location>
        <begin position="75"/>
        <end position="91"/>
    </location>
</feature>
<proteinExistence type="predicted"/>
<comment type="caution">
    <text evidence="2">The sequence shown here is derived from an EMBL/GenBank/DDBJ whole genome shotgun (WGS) entry which is preliminary data.</text>
</comment>
<evidence type="ECO:0000313" key="2">
    <source>
        <dbReference type="EMBL" id="MBB4703146.1"/>
    </source>
</evidence>
<dbReference type="RefSeq" id="WP_184883395.1">
    <property type="nucleotide sequence ID" value="NZ_BOOV01000045.1"/>
</dbReference>
<organism evidence="2 3">
    <name type="scientific">Sphaerisporangium siamense</name>
    <dbReference type="NCBI Taxonomy" id="795645"/>
    <lineage>
        <taxon>Bacteria</taxon>
        <taxon>Bacillati</taxon>
        <taxon>Actinomycetota</taxon>
        <taxon>Actinomycetes</taxon>
        <taxon>Streptosporangiales</taxon>
        <taxon>Streptosporangiaceae</taxon>
        <taxon>Sphaerisporangium</taxon>
    </lineage>
</organism>
<evidence type="ECO:0008006" key="4">
    <source>
        <dbReference type="Google" id="ProtNLM"/>
    </source>
</evidence>
<evidence type="ECO:0000313" key="3">
    <source>
        <dbReference type="Proteomes" id="UP000542210"/>
    </source>
</evidence>
<dbReference type="EMBL" id="JACHND010000001">
    <property type="protein sequence ID" value="MBB4703146.1"/>
    <property type="molecule type" value="Genomic_DNA"/>
</dbReference>
<name>A0A7W7DCG5_9ACTN</name>
<accession>A0A7W7DCG5</accession>
<feature type="region of interest" description="Disordered" evidence="1">
    <location>
        <begin position="73"/>
        <end position="110"/>
    </location>
</feature>
<keyword evidence="3" id="KW-1185">Reference proteome</keyword>
<dbReference type="Proteomes" id="UP000542210">
    <property type="component" value="Unassembled WGS sequence"/>
</dbReference>
<dbReference type="AlphaFoldDB" id="A0A7W7DCG5"/>
<gene>
    <name evidence="2" type="ORF">BJ982_004690</name>
</gene>
<sequence>MRQLKTWSGMTYRQLEERAEAVGEVLPRSTLAGALDRDRLPRVAVVEAFTKACGCDGDTVAAWTALARRLVDAAPPEPGPETSPPPGPEAAPQPSRRPTGAVRPGAKARAADGWEVGSSVRALLNLAAYAVAILSLVWADTPGTGAERPAARAEPAVGGAHPSGSGMPEAGRYRVRLLPSNLCLSEKPGSDLGLVYQAPCTSGFPVTLHPEPGGAGVYRVATVHPVFGDGCMGVDKADGLVNTFCDDEGFSRYLRLETVTAPVSGVRLRVPGRAGCVGVHESDRARAWARLALRTCSSSMAGQVVLFERLPGD</sequence>
<reference evidence="2 3" key="1">
    <citation type="submission" date="2020-08" db="EMBL/GenBank/DDBJ databases">
        <title>Sequencing the genomes of 1000 actinobacteria strains.</title>
        <authorList>
            <person name="Klenk H.-P."/>
        </authorList>
    </citation>
    <scope>NUCLEOTIDE SEQUENCE [LARGE SCALE GENOMIC DNA]</scope>
    <source>
        <strain evidence="2 3">DSM 45784</strain>
    </source>
</reference>